<keyword evidence="3" id="KW-1185">Reference proteome</keyword>
<proteinExistence type="predicted"/>
<accession>A0ABT9T322</accession>
<feature type="region of interest" description="Disordered" evidence="1">
    <location>
        <begin position="1"/>
        <end position="55"/>
    </location>
</feature>
<dbReference type="EMBL" id="JAUSSK010000003">
    <property type="protein sequence ID" value="MDQ0010537.1"/>
    <property type="molecule type" value="Genomic_DNA"/>
</dbReference>
<evidence type="ECO:0000313" key="3">
    <source>
        <dbReference type="Proteomes" id="UP001237737"/>
    </source>
</evidence>
<feature type="compositionally biased region" description="Low complexity" evidence="1">
    <location>
        <begin position="31"/>
        <end position="51"/>
    </location>
</feature>
<protein>
    <submittedName>
        <fullName evidence="2">Uncharacterized protein</fullName>
    </submittedName>
</protein>
<dbReference type="Proteomes" id="UP001237737">
    <property type="component" value="Unassembled WGS sequence"/>
</dbReference>
<comment type="caution">
    <text evidence="2">The sequence shown here is derived from an EMBL/GenBank/DDBJ whole genome shotgun (WGS) entry which is preliminary data.</text>
</comment>
<organism evidence="2 3">
    <name type="scientific">Luteibacter jiangsuensis</name>
    <dbReference type="NCBI Taxonomy" id="637577"/>
    <lineage>
        <taxon>Bacteria</taxon>
        <taxon>Pseudomonadati</taxon>
        <taxon>Pseudomonadota</taxon>
        <taxon>Gammaproteobacteria</taxon>
        <taxon>Lysobacterales</taxon>
        <taxon>Rhodanobacteraceae</taxon>
        <taxon>Luteibacter</taxon>
    </lineage>
</organism>
<evidence type="ECO:0000313" key="2">
    <source>
        <dbReference type="EMBL" id="MDQ0010537.1"/>
    </source>
</evidence>
<reference evidence="2 3" key="1">
    <citation type="submission" date="2023-07" db="EMBL/GenBank/DDBJ databases">
        <title>Sorghum-associated microbial communities from plants grown in Nebraska, USA.</title>
        <authorList>
            <person name="Schachtman D."/>
        </authorList>
    </citation>
    <scope>NUCLEOTIDE SEQUENCE [LARGE SCALE GENOMIC DNA]</scope>
    <source>
        <strain evidence="2 3">CC60</strain>
    </source>
</reference>
<sequence>MAPLEVVGREASGGTDGSAPTWGDGTRRATRNGGTNRSTSRSTTRTGSNRTADSARLICRVKPGRSRSLELARNGVERVAVVRKPLLVVAELLLVPVVVSLVDVALSLVLLDLRKLAVLAVELRL</sequence>
<gene>
    <name evidence="2" type="ORF">J2T07_002727</name>
</gene>
<evidence type="ECO:0000256" key="1">
    <source>
        <dbReference type="SAM" id="MobiDB-lite"/>
    </source>
</evidence>
<name>A0ABT9T322_9GAMM</name>